<dbReference type="InterPro" id="IPR029058">
    <property type="entry name" value="AB_hydrolase_fold"/>
</dbReference>
<evidence type="ECO:0000256" key="1">
    <source>
        <dbReference type="ARBA" id="ARBA00022801"/>
    </source>
</evidence>
<dbReference type="OrthoDB" id="9773293at2"/>
<dbReference type="Pfam" id="PF00561">
    <property type="entry name" value="Abhydrolase_1"/>
    <property type="match status" value="1"/>
</dbReference>
<reference evidence="3 4" key="1">
    <citation type="submission" date="2018-03" db="EMBL/GenBank/DDBJ databases">
        <title>Genomic Encyclopedia of Archaeal and Bacterial Type Strains, Phase II (KMG-II): from individual species to whole genera.</title>
        <authorList>
            <person name="Goeker M."/>
        </authorList>
    </citation>
    <scope>NUCLEOTIDE SEQUENCE [LARGE SCALE GENOMIC DNA]</scope>
    <source>
        <strain evidence="3 4">DSM 13175</strain>
    </source>
</reference>
<dbReference type="Gene3D" id="3.40.50.1820">
    <property type="entry name" value="alpha/beta hydrolase"/>
    <property type="match status" value="1"/>
</dbReference>
<dbReference type="RefSeq" id="WP_106193655.1">
    <property type="nucleotide sequence ID" value="NZ_PVTO01000013.1"/>
</dbReference>
<dbReference type="PRINTS" id="PR00111">
    <property type="entry name" value="ABHYDROLASE"/>
</dbReference>
<name>A0A2T0W6E1_9LACT</name>
<dbReference type="PRINTS" id="PR00412">
    <property type="entry name" value="EPOXHYDRLASE"/>
</dbReference>
<evidence type="ECO:0000259" key="2">
    <source>
        <dbReference type="Pfam" id="PF00561"/>
    </source>
</evidence>
<evidence type="ECO:0000313" key="4">
    <source>
        <dbReference type="Proteomes" id="UP000238205"/>
    </source>
</evidence>
<dbReference type="InterPro" id="IPR000073">
    <property type="entry name" value="AB_hydrolase_1"/>
</dbReference>
<dbReference type="GO" id="GO:0016787">
    <property type="term" value="F:hydrolase activity"/>
    <property type="evidence" value="ECO:0007669"/>
    <property type="project" value="UniProtKB-KW"/>
</dbReference>
<keyword evidence="4" id="KW-1185">Reference proteome</keyword>
<dbReference type="Proteomes" id="UP000238205">
    <property type="component" value="Unassembled WGS sequence"/>
</dbReference>
<feature type="domain" description="AB hydrolase-1" evidence="2">
    <location>
        <begin position="28"/>
        <end position="272"/>
    </location>
</feature>
<sequence length="286" mass="32769">MEAFEHGYVETNGINLHVVQHGPEDGEIVLLLHGFPEFWYGWHHQITYLANRGYRVWAPDQRGYNLSDKPKKTHDYEMNQLVKDVVGLIKATKQEKVYLVGHDWGGIVAWRVARAYPELLKKLVILNAPHSGALRHHIKKHPTQLLKSSYILFFQLPSIPEKLLKSANGRNAAEALQKTSNEGAFSEEDLTEYKKAWARPRAMQSMLNWYRANAKNMASSKVSKQVTVPTQIIWGENDQFLGKEMATESLKFCDNGRGILLSDATHWLHHEQPDRVSIMISDFLTD</sequence>
<proteinExistence type="predicted"/>
<dbReference type="PANTHER" id="PTHR43329">
    <property type="entry name" value="EPOXIDE HYDROLASE"/>
    <property type="match status" value="1"/>
</dbReference>
<keyword evidence="1" id="KW-0378">Hydrolase</keyword>
<accession>A0A2T0W6E1</accession>
<dbReference type="AlphaFoldDB" id="A0A2T0W6E1"/>
<dbReference type="SUPFAM" id="SSF53474">
    <property type="entry name" value="alpha/beta-Hydrolases"/>
    <property type="match status" value="1"/>
</dbReference>
<protein>
    <submittedName>
        <fullName evidence="3">Pimeloyl-ACP methyl ester carboxylesterase</fullName>
    </submittedName>
</protein>
<gene>
    <name evidence="3" type="ORF">CLV38_11315</name>
</gene>
<dbReference type="EMBL" id="PVTO01000013">
    <property type="protein sequence ID" value="PRY82278.1"/>
    <property type="molecule type" value="Genomic_DNA"/>
</dbReference>
<organism evidence="3 4">
    <name type="scientific">Alkalibacterium olivapovliticus</name>
    <dbReference type="NCBI Taxonomy" id="99907"/>
    <lineage>
        <taxon>Bacteria</taxon>
        <taxon>Bacillati</taxon>
        <taxon>Bacillota</taxon>
        <taxon>Bacilli</taxon>
        <taxon>Lactobacillales</taxon>
        <taxon>Carnobacteriaceae</taxon>
        <taxon>Alkalibacterium</taxon>
    </lineage>
</organism>
<evidence type="ECO:0000313" key="3">
    <source>
        <dbReference type="EMBL" id="PRY82278.1"/>
    </source>
</evidence>
<comment type="caution">
    <text evidence="3">The sequence shown here is derived from an EMBL/GenBank/DDBJ whole genome shotgun (WGS) entry which is preliminary data.</text>
</comment>
<dbReference type="InterPro" id="IPR000639">
    <property type="entry name" value="Epox_hydrolase-like"/>
</dbReference>